<dbReference type="EMBL" id="CP074371">
    <property type="protein sequence ID" value="QVI24120.1"/>
    <property type="molecule type" value="Genomic_DNA"/>
</dbReference>
<evidence type="ECO:0000256" key="1">
    <source>
        <dbReference type="SAM" id="MobiDB-lite"/>
    </source>
</evidence>
<feature type="compositionally biased region" description="Polar residues" evidence="1">
    <location>
        <begin position="231"/>
        <end position="242"/>
    </location>
</feature>
<reference evidence="2 3" key="1">
    <citation type="submission" date="2021-04" db="EMBL/GenBank/DDBJ databases">
        <title>Nocardia tengchongensis.</title>
        <authorList>
            <person name="Zhuang k."/>
            <person name="Ran Y."/>
            <person name="Li W."/>
        </authorList>
    </citation>
    <scope>NUCLEOTIDE SEQUENCE [LARGE SCALE GENOMIC DNA]</scope>
    <source>
        <strain evidence="2 3">CFH S0057</strain>
    </source>
</reference>
<evidence type="ECO:0008006" key="4">
    <source>
        <dbReference type="Google" id="ProtNLM"/>
    </source>
</evidence>
<dbReference type="Proteomes" id="UP000683310">
    <property type="component" value="Chromosome"/>
</dbReference>
<accession>A0ABX8D063</accession>
<protein>
    <recommendedName>
        <fullName evidence="4">Restriction endonuclease</fullName>
    </recommendedName>
</protein>
<gene>
    <name evidence="2" type="ORF">KHQ06_15885</name>
</gene>
<organism evidence="2 3">
    <name type="scientific">Nocardia tengchongensis</name>
    <dbReference type="NCBI Taxonomy" id="2055889"/>
    <lineage>
        <taxon>Bacteria</taxon>
        <taxon>Bacillati</taxon>
        <taxon>Actinomycetota</taxon>
        <taxon>Actinomycetes</taxon>
        <taxon>Mycobacteriales</taxon>
        <taxon>Nocardiaceae</taxon>
        <taxon>Nocardia</taxon>
    </lineage>
</organism>
<feature type="region of interest" description="Disordered" evidence="1">
    <location>
        <begin position="225"/>
        <end position="250"/>
    </location>
</feature>
<name>A0ABX8D063_9NOCA</name>
<sequence>MTRWDETWHRLLEWTHGHSQAERLAIQLLYHEGFQNIDPSHPLGGKDNGRDGTCTKEGEPWCYAVYFPRGQQTFTTIKRKFVEDLKAAAKHDAGGFAFITNQELMLAERSQLKTLCGDARFELCHLERATAILDRPFMAGVRQQFLDIEPEPVPYMDPGPQLPERPAPNDHEMPRYPECTSGRFPTSADFAARDARHEAWTRDNAKRSTLGSHCAWQLDPILRSASGERAASSTPPQDSQAAVTVLRSGR</sequence>
<evidence type="ECO:0000313" key="2">
    <source>
        <dbReference type="EMBL" id="QVI24120.1"/>
    </source>
</evidence>
<proteinExistence type="predicted"/>
<keyword evidence="3" id="KW-1185">Reference proteome</keyword>
<evidence type="ECO:0000313" key="3">
    <source>
        <dbReference type="Proteomes" id="UP000683310"/>
    </source>
</evidence>